<dbReference type="NCBIfam" id="NF038218">
    <property type="entry name" value="IcmG_DotF_IVB"/>
    <property type="match status" value="1"/>
</dbReference>
<evidence type="ECO:0000256" key="2">
    <source>
        <dbReference type="SAM" id="Phobius"/>
    </source>
</evidence>
<sequence>MADNDQLNEEYQFSDLDAIGTDTIDQAERGYEASQRRTAESSTNIKRNALIVVVLVILAMIIYKFLGSFFAAPKIPAQKALPEKTTVAQPSPPPQVKAVTPVVPAPVVQPTIPANVEQKLSALELSQQSLRSEVLSVGNQLGGISSNVNELTAQIAKLNNALMALNDRLEEQSREIERLMIRTKPKKTPVVIKKPVPVKKYYIQAVIPGRAWLISQNGTTLTVREGTVIPGYGTVKVIDPLQGRITTSSGQIIRFSQDDS</sequence>
<gene>
    <name evidence="3" type="ORF">Llon_1159</name>
</gene>
<proteinExistence type="predicted"/>
<evidence type="ECO:0000313" key="4">
    <source>
        <dbReference type="Proteomes" id="UP000054997"/>
    </source>
</evidence>
<protein>
    <submittedName>
        <fullName evidence="3">Protein IcmG (DotF)</fullName>
    </submittedName>
</protein>
<keyword evidence="1" id="KW-0175">Coiled coil</keyword>
<dbReference type="OrthoDB" id="5622044at2"/>
<name>A0A0W0VLP0_9GAMM</name>
<feature type="coiled-coil region" evidence="1">
    <location>
        <begin position="148"/>
        <end position="182"/>
    </location>
</feature>
<reference evidence="3 4" key="1">
    <citation type="submission" date="2015-11" db="EMBL/GenBank/DDBJ databases">
        <title>Genomic analysis of 38 Legionella species identifies large and diverse effector repertoires.</title>
        <authorList>
            <person name="Burstein D."/>
            <person name="Amaro F."/>
            <person name="Zusman T."/>
            <person name="Lifshitz Z."/>
            <person name="Cohen O."/>
            <person name="Gilbert J.A."/>
            <person name="Pupko T."/>
            <person name="Shuman H.A."/>
            <person name="Segal G."/>
        </authorList>
    </citation>
    <scope>NUCLEOTIDE SEQUENCE [LARGE SCALE GENOMIC DNA]</scope>
    <source>
        <strain evidence="3 4">ATCC 49505</strain>
    </source>
</reference>
<keyword evidence="2" id="KW-1133">Transmembrane helix</keyword>
<dbReference type="PATRIC" id="fig|45068.5.peg.1249"/>
<evidence type="ECO:0000313" key="3">
    <source>
        <dbReference type="EMBL" id="KTD21061.1"/>
    </source>
</evidence>
<dbReference type="RefSeq" id="WP_058529167.1">
    <property type="nucleotide sequence ID" value="NZ_CAAAHZ010000015.1"/>
</dbReference>
<keyword evidence="4" id="KW-1185">Reference proteome</keyword>
<dbReference type="STRING" id="45068.Llon_1159"/>
<accession>A0A0W0VLP0</accession>
<organism evidence="3 4">
    <name type="scientific">Legionella londiniensis</name>
    <dbReference type="NCBI Taxonomy" id="45068"/>
    <lineage>
        <taxon>Bacteria</taxon>
        <taxon>Pseudomonadati</taxon>
        <taxon>Pseudomonadota</taxon>
        <taxon>Gammaproteobacteria</taxon>
        <taxon>Legionellales</taxon>
        <taxon>Legionellaceae</taxon>
        <taxon>Legionella</taxon>
    </lineage>
</organism>
<comment type="caution">
    <text evidence="3">The sequence shown here is derived from an EMBL/GenBank/DDBJ whole genome shotgun (WGS) entry which is preliminary data.</text>
</comment>
<dbReference type="EMBL" id="LNYK01000016">
    <property type="protein sequence ID" value="KTD21061.1"/>
    <property type="molecule type" value="Genomic_DNA"/>
</dbReference>
<feature type="transmembrane region" description="Helical" evidence="2">
    <location>
        <begin position="49"/>
        <end position="72"/>
    </location>
</feature>
<evidence type="ECO:0000256" key="1">
    <source>
        <dbReference type="SAM" id="Coils"/>
    </source>
</evidence>
<keyword evidence="2" id="KW-0812">Transmembrane</keyword>
<dbReference type="AlphaFoldDB" id="A0A0W0VLP0"/>
<keyword evidence="2" id="KW-0472">Membrane</keyword>
<dbReference type="Proteomes" id="UP000054997">
    <property type="component" value="Unassembled WGS sequence"/>
</dbReference>